<feature type="transmembrane region" description="Helical" evidence="16">
    <location>
        <begin position="52"/>
        <end position="69"/>
    </location>
</feature>
<feature type="domain" description="Vacuolar membrane protease transmembrane" evidence="19">
    <location>
        <begin position="432"/>
        <end position="583"/>
    </location>
</feature>
<evidence type="ECO:0000256" key="14">
    <source>
        <dbReference type="ARBA" id="ARBA00023180"/>
    </source>
</evidence>
<proteinExistence type="inferred from homology"/>
<evidence type="ECO:0000256" key="3">
    <source>
        <dbReference type="ARBA" id="ARBA00004128"/>
    </source>
</evidence>
<dbReference type="GO" id="GO:0005774">
    <property type="term" value="C:vacuolar membrane"/>
    <property type="evidence" value="ECO:0007669"/>
    <property type="project" value="UniProtKB-SubCell"/>
</dbReference>
<dbReference type="CDD" id="cd03875">
    <property type="entry name" value="M28_Fxna_like"/>
    <property type="match status" value="1"/>
</dbReference>
<evidence type="ECO:0000256" key="1">
    <source>
        <dbReference type="ARBA" id="ARBA00001947"/>
    </source>
</evidence>
<evidence type="ECO:0000313" key="20">
    <source>
        <dbReference type="EMBL" id="QBM89022.1"/>
    </source>
</evidence>
<feature type="transmembrane region" description="Helical" evidence="16">
    <location>
        <begin position="621"/>
        <end position="644"/>
    </location>
</feature>
<keyword evidence="5" id="KW-0926">Vacuole</keyword>
<dbReference type="GO" id="GO:0006508">
    <property type="term" value="P:proteolysis"/>
    <property type="evidence" value="ECO:0007669"/>
    <property type="project" value="UniProtKB-KW"/>
</dbReference>
<keyword evidence="7 16" id="KW-0812">Transmembrane</keyword>
<dbReference type="Pfam" id="PF22251">
    <property type="entry name" value="PFF1_TM"/>
    <property type="match status" value="2"/>
</dbReference>
<evidence type="ECO:0000256" key="10">
    <source>
        <dbReference type="ARBA" id="ARBA00022833"/>
    </source>
</evidence>
<accession>A0A4P6XNG5</accession>
<dbReference type="InterPro" id="IPR007484">
    <property type="entry name" value="Peptidase_M28"/>
</dbReference>
<keyword evidence="10 15" id="KW-0862">Zinc</keyword>
<feature type="domain" description="Vacuolar membrane protease transmembrane" evidence="19">
    <location>
        <begin position="605"/>
        <end position="684"/>
    </location>
</feature>
<comment type="function">
    <text evidence="2">May be involved in vacuolar sorting and osmoregulation.</text>
</comment>
<keyword evidence="21" id="KW-1185">Reference proteome</keyword>
<dbReference type="EMBL" id="CP034459">
    <property type="protein sequence ID" value="QBM89022.1"/>
    <property type="molecule type" value="Genomic_DNA"/>
</dbReference>
<dbReference type="SUPFAM" id="SSF53187">
    <property type="entry name" value="Zn-dependent exopeptidases"/>
    <property type="match status" value="1"/>
</dbReference>
<feature type="transmembrane region" description="Helical" evidence="16">
    <location>
        <begin position="466"/>
        <end position="490"/>
    </location>
</feature>
<sequence>MSTHSDSGPTRDPDEFSLARVRRHSGTGSAPHSPNWFVRGIRSLFGYRKTSLTIMMFATIIVTIALSAIDNSLEFSVCLPSDKLETAVLDYSWSVLQELGAHEHTYTSKNNDKVHDFLEREILQLIANTDFIEYDNDLNYTNNIMFAVKYLNYDSVSYYESNNLLVRVNGTDESLPAFLLSSHFDSVPSSFGVTDDGMGVAAMMGLLRYLTSGDVPRPKRTIIFNFNNNEEFGLYGANSFVKHPWFSQIRYFLNLEGTGAGGKAILFRGTDFGIVKHFASVRFPFATSLFQQGFNNRLIHSETDYIVYKEKGGIRGLDLAFYKPRDLYHTAGDNIKNVNIKSLWHMLSSALDFTVHISEDTIDLDDATQAVKLTDFAAYTTFMNNFFAAPISGIVVANIVLLVVIPAFSLLLLIVIHNGHKAWDVNFVNVIKFPLSFVLSVIILSFCFDVFVIPNNVFLANNSINTLVATLFSAFLLLNYAFLNGVNVLLRGFKGHQHDEKLIVILESSFLCWVALLWSTVKLSKNRIGDDHTGELFLTILFLLHSFAATLGLVGWTFKRSSKKTLIKSREDRQPLLHSDAQHQYGLGDGGSYAESSSLSFNSDFESVCDGHSKKSFSYDWLVQFIIITPVSSYFIYNSGFLIMDGLNKSIQESLAAQNMIYDFLKTFAVVWSVPFLPFIFKINKVLVLVLVVVLIQGIVTIGVKMPFDPLNPLKLRFLQTIDLNTKPPTNQITVSGRLAPFIESLLKDMPSVKSEKKNISTVAAGDGMLTYSWNSSLDPWLVPELENPDQILKIDVIKNSSSTSDAPFGMLTGEIKIIVPKNRNCKVDFKASESLVKIMDQKDSQSSHSPVKSVTIYTDKTPRNESMFSMASTAETVSKDASGNYVFKDFEGINQLQLNKLDWEKPYHLGFQWVPEVAESTVNTEIRKIEVKKLGVMVECYWSDLEYLSPASDLRTEAKFSIPAYDELLHYSPNYVSWANKDRGLVSVKKFVEL</sequence>
<evidence type="ECO:0000256" key="12">
    <source>
        <dbReference type="ARBA" id="ARBA00023049"/>
    </source>
</evidence>
<evidence type="ECO:0000313" key="21">
    <source>
        <dbReference type="Proteomes" id="UP000292447"/>
    </source>
</evidence>
<dbReference type="InterPro" id="IPR045175">
    <property type="entry name" value="M28_fam"/>
</dbReference>
<evidence type="ECO:0000256" key="2">
    <source>
        <dbReference type="ARBA" id="ARBA00003273"/>
    </source>
</evidence>
<protein>
    <recommendedName>
        <fullName evidence="15">Peptide hydrolase</fullName>
        <ecNumber evidence="15">3.4.-.-</ecNumber>
    </recommendedName>
</protein>
<evidence type="ECO:0000256" key="4">
    <source>
        <dbReference type="ARBA" id="ARBA00010918"/>
    </source>
</evidence>
<evidence type="ECO:0000256" key="9">
    <source>
        <dbReference type="ARBA" id="ARBA00022801"/>
    </source>
</evidence>
<keyword evidence="12" id="KW-0482">Metalloprotease</keyword>
<organism evidence="20 21">
    <name type="scientific">Metschnikowia aff. pulcherrima</name>
    <dbReference type="NCBI Taxonomy" id="2163413"/>
    <lineage>
        <taxon>Eukaryota</taxon>
        <taxon>Fungi</taxon>
        <taxon>Dikarya</taxon>
        <taxon>Ascomycota</taxon>
        <taxon>Saccharomycotina</taxon>
        <taxon>Pichiomycetes</taxon>
        <taxon>Metschnikowiaceae</taxon>
        <taxon>Metschnikowia</taxon>
    </lineage>
</organism>
<feature type="transmembrane region" description="Helical" evidence="16">
    <location>
        <begin position="664"/>
        <end position="681"/>
    </location>
</feature>
<keyword evidence="8 15" id="KW-0479">Metal-binding</keyword>
<comment type="similarity">
    <text evidence="4 15">Belongs to the peptidase M28 family.</text>
</comment>
<keyword evidence="13 16" id="KW-0472">Membrane</keyword>
<keyword evidence="11 16" id="KW-1133">Transmembrane helix</keyword>
<dbReference type="PANTHER" id="PTHR12147:SF58">
    <property type="entry name" value="VACUOLAR MEMBRANE PROTEASE"/>
    <property type="match status" value="1"/>
</dbReference>
<evidence type="ECO:0000256" key="5">
    <source>
        <dbReference type="ARBA" id="ARBA00022554"/>
    </source>
</evidence>
<evidence type="ECO:0000256" key="7">
    <source>
        <dbReference type="ARBA" id="ARBA00022692"/>
    </source>
</evidence>
<feature type="domain" description="Peptidase M28" evidence="17">
    <location>
        <begin position="163"/>
        <end position="352"/>
    </location>
</feature>
<dbReference type="Pfam" id="PF04389">
    <property type="entry name" value="Peptidase_M28"/>
    <property type="match status" value="1"/>
</dbReference>
<evidence type="ECO:0000256" key="15">
    <source>
        <dbReference type="RuleBase" id="RU361240"/>
    </source>
</evidence>
<feature type="domain" description="Vacuolar membrane protease C-terminal" evidence="18">
    <location>
        <begin position="714"/>
        <end position="989"/>
    </location>
</feature>
<evidence type="ECO:0000256" key="16">
    <source>
        <dbReference type="SAM" id="Phobius"/>
    </source>
</evidence>
<keyword evidence="14" id="KW-0325">Glycoprotein</keyword>
<dbReference type="InterPro" id="IPR053976">
    <property type="entry name" value="PFF1_TM"/>
</dbReference>
<evidence type="ECO:0000256" key="11">
    <source>
        <dbReference type="ARBA" id="ARBA00022989"/>
    </source>
</evidence>
<dbReference type="GO" id="GO:0046872">
    <property type="term" value="F:metal ion binding"/>
    <property type="evidence" value="ECO:0007669"/>
    <property type="project" value="UniProtKB-KW"/>
</dbReference>
<dbReference type="InterPro" id="IPR053975">
    <property type="entry name" value="PFF1_C"/>
</dbReference>
<keyword evidence="6 15" id="KW-0645">Protease</keyword>
<dbReference type="PANTHER" id="PTHR12147">
    <property type="entry name" value="METALLOPEPTIDASE M28 FAMILY MEMBER"/>
    <property type="match status" value="1"/>
</dbReference>
<feature type="transmembrane region" description="Helical" evidence="16">
    <location>
        <begin position="435"/>
        <end position="454"/>
    </location>
</feature>
<gene>
    <name evidence="20" type="primary">MPUL0D00810</name>
    <name evidence="20" type="ORF">METSCH_D00810</name>
</gene>
<feature type="transmembrane region" description="Helical" evidence="16">
    <location>
        <begin position="391"/>
        <end position="415"/>
    </location>
</feature>
<feature type="transmembrane region" description="Helical" evidence="16">
    <location>
        <begin position="502"/>
        <end position="521"/>
    </location>
</feature>
<dbReference type="STRING" id="2163413.A0A4P6XNG5"/>
<evidence type="ECO:0000259" key="19">
    <source>
        <dbReference type="Pfam" id="PF22251"/>
    </source>
</evidence>
<evidence type="ECO:0000259" key="17">
    <source>
        <dbReference type="Pfam" id="PF04389"/>
    </source>
</evidence>
<comment type="cofactor">
    <cofactor evidence="1">
        <name>Zn(2+)</name>
        <dbReference type="ChEBI" id="CHEBI:29105"/>
    </cofactor>
</comment>
<feature type="transmembrane region" description="Helical" evidence="16">
    <location>
        <begin position="536"/>
        <end position="558"/>
    </location>
</feature>
<dbReference type="Proteomes" id="UP000292447">
    <property type="component" value="Chromosome IV"/>
</dbReference>
<name>A0A4P6XNG5_9ASCO</name>
<reference evidence="21" key="1">
    <citation type="submission" date="2019-03" db="EMBL/GenBank/DDBJ databases">
        <title>Snf2 controls pulcherriminic acid biosynthesis and connects pigmentation and antifungal activity of the yeast Metschnikowia pulcherrima.</title>
        <authorList>
            <person name="Gore-Lloyd D."/>
            <person name="Sumann I."/>
            <person name="Brachmann A.O."/>
            <person name="Schneeberger K."/>
            <person name="Ortiz-Merino R.A."/>
            <person name="Moreno-Beltran M."/>
            <person name="Schlaefli M."/>
            <person name="Kirner P."/>
            <person name="Santos Kron A."/>
            <person name="Wolfe K.H."/>
            <person name="Piel J."/>
            <person name="Ahrens C.H."/>
            <person name="Henk D."/>
            <person name="Freimoser F.M."/>
        </authorList>
    </citation>
    <scope>NUCLEOTIDE SEQUENCE [LARGE SCALE GENOMIC DNA]</scope>
    <source>
        <strain evidence="21">APC 1.2</strain>
    </source>
</reference>
<dbReference type="Pfam" id="PF22250">
    <property type="entry name" value="PFF1_C"/>
    <property type="match status" value="1"/>
</dbReference>
<evidence type="ECO:0000256" key="13">
    <source>
        <dbReference type="ARBA" id="ARBA00023136"/>
    </source>
</evidence>
<dbReference type="Gene3D" id="3.40.630.10">
    <property type="entry name" value="Zn peptidases"/>
    <property type="match status" value="1"/>
</dbReference>
<evidence type="ECO:0000259" key="18">
    <source>
        <dbReference type="Pfam" id="PF22250"/>
    </source>
</evidence>
<evidence type="ECO:0000256" key="6">
    <source>
        <dbReference type="ARBA" id="ARBA00022670"/>
    </source>
</evidence>
<dbReference type="InterPro" id="IPR048024">
    <property type="entry name" value="Fxna-like_M28_dom"/>
</dbReference>
<dbReference type="AlphaFoldDB" id="A0A4P6XNG5"/>
<feature type="transmembrane region" description="Helical" evidence="16">
    <location>
        <begin position="686"/>
        <end position="708"/>
    </location>
</feature>
<dbReference type="EC" id="3.4.-.-" evidence="15"/>
<evidence type="ECO:0000256" key="8">
    <source>
        <dbReference type="ARBA" id="ARBA00022723"/>
    </source>
</evidence>
<comment type="subcellular location">
    <subcellularLocation>
        <location evidence="3">Vacuole membrane</location>
        <topology evidence="3">Multi-pass membrane protein</topology>
    </subcellularLocation>
</comment>
<dbReference type="GO" id="GO:0008235">
    <property type="term" value="F:metalloexopeptidase activity"/>
    <property type="evidence" value="ECO:0007669"/>
    <property type="project" value="InterPro"/>
</dbReference>
<keyword evidence="9 15" id="KW-0378">Hydrolase</keyword>